<reference evidence="2" key="1">
    <citation type="submission" date="2023-04" db="EMBL/GenBank/DDBJ databases">
        <title>Phytophthora lilii NBRC 32176.</title>
        <authorList>
            <person name="Ichikawa N."/>
            <person name="Sato H."/>
            <person name="Tonouchi N."/>
        </authorList>
    </citation>
    <scope>NUCLEOTIDE SEQUENCE</scope>
    <source>
        <strain evidence="2">NBRC 32176</strain>
    </source>
</reference>
<keyword evidence="1" id="KW-0812">Transmembrane</keyword>
<name>A0A9W6U8Q6_9STRA</name>
<protein>
    <submittedName>
        <fullName evidence="2">Unnamed protein product</fullName>
    </submittedName>
</protein>
<keyword evidence="1" id="KW-1133">Transmembrane helix</keyword>
<sequence length="158" mass="17329">MNTYTRRAQTCQNTVVGGLIPWPHGAALAACTAASVSPIPDLKAHHCMLSWVSLLKHFVRPKVYNTSLSSLRTYEFDASNAAIRRSAPSRINVLVYSTVVSFAVLLSLIIKITDQDPSVGGPHSSEALMPKRLPLQFRQDYRSSQPSTNSSTIRQCEG</sequence>
<dbReference type="EMBL" id="BSXW01000694">
    <property type="protein sequence ID" value="GMF28119.1"/>
    <property type="molecule type" value="Genomic_DNA"/>
</dbReference>
<dbReference type="PROSITE" id="PS51257">
    <property type="entry name" value="PROKAR_LIPOPROTEIN"/>
    <property type="match status" value="1"/>
</dbReference>
<keyword evidence="1" id="KW-0472">Membrane</keyword>
<feature type="transmembrane region" description="Helical" evidence="1">
    <location>
        <begin position="93"/>
        <end position="112"/>
    </location>
</feature>
<evidence type="ECO:0000256" key="1">
    <source>
        <dbReference type="SAM" id="Phobius"/>
    </source>
</evidence>
<accession>A0A9W6U8Q6</accession>
<evidence type="ECO:0000313" key="3">
    <source>
        <dbReference type="Proteomes" id="UP001165083"/>
    </source>
</evidence>
<organism evidence="2 3">
    <name type="scientific">Phytophthora lilii</name>
    <dbReference type="NCBI Taxonomy" id="2077276"/>
    <lineage>
        <taxon>Eukaryota</taxon>
        <taxon>Sar</taxon>
        <taxon>Stramenopiles</taxon>
        <taxon>Oomycota</taxon>
        <taxon>Peronosporomycetes</taxon>
        <taxon>Peronosporales</taxon>
        <taxon>Peronosporaceae</taxon>
        <taxon>Phytophthora</taxon>
    </lineage>
</organism>
<dbReference type="AlphaFoldDB" id="A0A9W6U8Q6"/>
<dbReference type="Proteomes" id="UP001165083">
    <property type="component" value="Unassembled WGS sequence"/>
</dbReference>
<proteinExistence type="predicted"/>
<comment type="caution">
    <text evidence="2">The sequence shown here is derived from an EMBL/GenBank/DDBJ whole genome shotgun (WGS) entry which is preliminary data.</text>
</comment>
<keyword evidence="3" id="KW-1185">Reference proteome</keyword>
<gene>
    <name evidence="2" type="ORF">Plil01_001181000</name>
</gene>
<evidence type="ECO:0000313" key="2">
    <source>
        <dbReference type="EMBL" id="GMF28119.1"/>
    </source>
</evidence>